<keyword evidence="11 14" id="KW-0503">Monooxygenase</keyword>
<comment type="cofactor">
    <cofactor evidence="1">
        <name>heme</name>
        <dbReference type="ChEBI" id="CHEBI:30413"/>
    </cofactor>
</comment>
<evidence type="ECO:0000256" key="13">
    <source>
        <dbReference type="ARBA" id="ARBA00023180"/>
    </source>
</evidence>
<evidence type="ECO:0000256" key="11">
    <source>
        <dbReference type="ARBA" id="ARBA00023033"/>
    </source>
</evidence>
<comment type="caution">
    <text evidence="16">The sequence shown here is derived from an EMBL/GenBank/DDBJ whole genome shotgun (WGS) entry which is preliminary data.</text>
</comment>
<evidence type="ECO:0000256" key="1">
    <source>
        <dbReference type="ARBA" id="ARBA00001971"/>
    </source>
</evidence>
<evidence type="ECO:0000256" key="14">
    <source>
        <dbReference type="RuleBase" id="RU000461"/>
    </source>
</evidence>
<dbReference type="InterPro" id="IPR002401">
    <property type="entry name" value="Cyt_P450_E_grp-I"/>
</dbReference>
<evidence type="ECO:0000313" key="16">
    <source>
        <dbReference type="EMBL" id="KAJ4498776.1"/>
    </source>
</evidence>
<evidence type="ECO:0000256" key="12">
    <source>
        <dbReference type="ARBA" id="ARBA00023136"/>
    </source>
</evidence>
<evidence type="ECO:0000256" key="10">
    <source>
        <dbReference type="ARBA" id="ARBA00023004"/>
    </source>
</evidence>
<organism evidence="16 17">
    <name type="scientific">Lentinula lateritia</name>
    <dbReference type="NCBI Taxonomy" id="40482"/>
    <lineage>
        <taxon>Eukaryota</taxon>
        <taxon>Fungi</taxon>
        <taxon>Dikarya</taxon>
        <taxon>Basidiomycota</taxon>
        <taxon>Agaricomycotina</taxon>
        <taxon>Agaricomycetes</taxon>
        <taxon>Agaricomycetidae</taxon>
        <taxon>Agaricales</taxon>
        <taxon>Marasmiineae</taxon>
        <taxon>Omphalotaceae</taxon>
        <taxon>Lentinula</taxon>
    </lineage>
</organism>
<proteinExistence type="inferred from homology"/>
<keyword evidence="15" id="KW-0732">Signal</keyword>
<dbReference type="PROSITE" id="PS00086">
    <property type="entry name" value="CYTOCHROME_P450"/>
    <property type="match status" value="1"/>
</dbReference>
<reference evidence="16" key="1">
    <citation type="submission" date="2022-08" db="EMBL/GenBank/DDBJ databases">
        <title>A Global Phylogenomic Analysis of the Shiitake Genus Lentinula.</title>
        <authorList>
            <consortium name="DOE Joint Genome Institute"/>
            <person name="Sierra-Patev S."/>
            <person name="Min B."/>
            <person name="Naranjo-Ortiz M."/>
            <person name="Looney B."/>
            <person name="Konkel Z."/>
            <person name="Slot J.C."/>
            <person name="Sakamoto Y."/>
            <person name="Steenwyk J.L."/>
            <person name="Rokas A."/>
            <person name="Carro J."/>
            <person name="Camarero S."/>
            <person name="Ferreira P."/>
            <person name="Molpeceres G."/>
            <person name="Ruiz-Duenas F.J."/>
            <person name="Serrano A."/>
            <person name="Henrissat B."/>
            <person name="Drula E."/>
            <person name="Hughes K.W."/>
            <person name="Mata J.L."/>
            <person name="Ishikawa N.K."/>
            <person name="Vargas-Isla R."/>
            <person name="Ushijima S."/>
            <person name="Smith C.A."/>
            <person name="Ahrendt S."/>
            <person name="Andreopoulos W."/>
            <person name="He G."/>
            <person name="Labutti K."/>
            <person name="Lipzen A."/>
            <person name="Ng V."/>
            <person name="Riley R."/>
            <person name="Sandor L."/>
            <person name="Barry K."/>
            <person name="Martinez A.T."/>
            <person name="Xiao Y."/>
            <person name="Gibbons J.G."/>
            <person name="Terashima K."/>
            <person name="Grigoriev I.V."/>
            <person name="Hibbett D.S."/>
        </authorList>
    </citation>
    <scope>NUCLEOTIDE SEQUENCE</scope>
    <source>
        <strain evidence="16">RHP3577 ss4</strain>
    </source>
</reference>
<accession>A0ABQ8VS39</accession>
<evidence type="ECO:0000256" key="5">
    <source>
        <dbReference type="ARBA" id="ARBA00022617"/>
    </source>
</evidence>
<evidence type="ECO:0000256" key="6">
    <source>
        <dbReference type="ARBA" id="ARBA00022692"/>
    </source>
</evidence>
<name>A0ABQ8VS39_9AGAR</name>
<keyword evidence="12" id="KW-0472">Membrane</keyword>
<keyword evidence="7 14" id="KW-0479">Metal-binding</keyword>
<comment type="similarity">
    <text evidence="4 14">Belongs to the cytochrome P450 family.</text>
</comment>
<feature type="signal peptide" evidence="15">
    <location>
        <begin position="1"/>
        <end position="18"/>
    </location>
</feature>
<keyword evidence="9 14" id="KW-0560">Oxidoreductase</keyword>
<dbReference type="InterPro" id="IPR017972">
    <property type="entry name" value="Cyt_P450_CS"/>
</dbReference>
<dbReference type="PANTHER" id="PTHR46300">
    <property type="entry name" value="P450, PUTATIVE (EUROFUNG)-RELATED-RELATED"/>
    <property type="match status" value="1"/>
</dbReference>
<keyword evidence="6" id="KW-0812">Transmembrane</keyword>
<dbReference type="CDD" id="cd11065">
    <property type="entry name" value="CYP64-like"/>
    <property type="match status" value="1"/>
</dbReference>
<keyword evidence="5 14" id="KW-0349">Heme</keyword>
<evidence type="ECO:0000256" key="7">
    <source>
        <dbReference type="ARBA" id="ARBA00022723"/>
    </source>
</evidence>
<sequence>MFLASASLLLLSIWLIRRLYIIGRREPSLPPGPPTIPLLGNLNIFPTEYAHYKFTDWAKEYGDIYSLKIGPGTVVVITSMEAVRELMEKRSGNTVDRPPNYIADNITGGLNMVLARYGSKWRILRKTAHAILTPNAVTAHLPIQIAESTQVMYDLLKTPELFYTHIRRYSNSVVMSLLYGKRSPRYETREATLFFESQHLWELALEPGAHPPVDVFPFLRYVPRRWAPWKVLCDKTREAQRKLYFGLLDECLKRVQRGKENGCYMEEVIKRQDEFGLDRELSGYFGGVMIEAGSDTTSSFLQSLILLLTAFPNVQRKAHKEIDQVVGDQRVPNLDDVPHLPYIQAVIKETHRMRPVAPLAVPHLNREAETYRGYVIPKGSTIFVNTWGIFHDPDIYHDPQTFNPDRYMHNEHGTKPNTDTRSFRANMGFGSGRRICPGIHLANNSLLLNTMNLVWAFTFDYATDPSSGQPIPVNLFDYHKGILTAPKPFRCKISCRSSGHAQIIEREFREAIPTFQRFEGNLSVEDEAWLKATRD</sequence>
<comment type="subcellular location">
    <subcellularLocation>
        <location evidence="2">Membrane</location>
        <topology evidence="2">Single-pass membrane protein</topology>
    </subcellularLocation>
</comment>
<evidence type="ECO:0000256" key="15">
    <source>
        <dbReference type="SAM" id="SignalP"/>
    </source>
</evidence>
<dbReference type="SUPFAM" id="SSF48264">
    <property type="entry name" value="Cytochrome P450"/>
    <property type="match status" value="1"/>
</dbReference>
<evidence type="ECO:0000313" key="17">
    <source>
        <dbReference type="Proteomes" id="UP001150217"/>
    </source>
</evidence>
<protein>
    <submittedName>
        <fullName evidence="16">Cytochrome P450</fullName>
    </submittedName>
</protein>
<keyword evidence="8" id="KW-1133">Transmembrane helix</keyword>
<dbReference type="PRINTS" id="PR00385">
    <property type="entry name" value="P450"/>
</dbReference>
<gene>
    <name evidence="16" type="ORF">C8R41DRAFT_756303</name>
</gene>
<dbReference type="PANTHER" id="PTHR46300:SF2">
    <property type="entry name" value="CYTOCHROME P450 MONOOXYGENASE ALNH-RELATED"/>
    <property type="match status" value="1"/>
</dbReference>
<dbReference type="EMBL" id="JANVFT010000014">
    <property type="protein sequence ID" value="KAJ4498776.1"/>
    <property type="molecule type" value="Genomic_DNA"/>
</dbReference>
<evidence type="ECO:0000256" key="3">
    <source>
        <dbReference type="ARBA" id="ARBA00005179"/>
    </source>
</evidence>
<dbReference type="Gene3D" id="1.10.630.10">
    <property type="entry name" value="Cytochrome P450"/>
    <property type="match status" value="1"/>
</dbReference>
<feature type="chain" id="PRO_5047053175" evidence="15">
    <location>
        <begin position="19"/>
        <end position="535"/>
    </location>
</feature>
<evidence type="ECO:0000256" key="2">
    <source>
        <dbReference type="ARBA" id="ARBA00004167"/>
    </source>
</evidence>
<evidence type="ECO:0000256" key="8">
    <source>
        <dbReference type="ARBA" id="ARBA00022989"/>
    </source>
</evidence>
<dbReference type="Pfam" id="PF00067">
    <property type="entry name" value="p450"/>
    <property type="match status" value="1"/>
</dbReference>
<keyword evidence="10 14" id="KW-0408">Iron</keyword>
<keyword evidence="17" id="KW-1185">Reference proteome</keyword>
<keyword evidence="13" id="KW-0325">Glycoprotein</keyword>
<dbReference type="InterPro" id="IPR001128">
    <property type="entry name" value="Cyt_P450"/>
</dbReference>
<dbReference type="InterPro" id="IPR050364">
    <property type="entry name" value="Cytochrome_P450_fung"/>
</dbReference>
<dbReference type="InterPro" id="IPR036396">
    <property type="entry name" value="Cyt_P450_sf"/>
</dbReference>
<dbReference type="Proteomes" id="UP001150217">
    <property type="component" value="Unassembled WGS sequence"/>
</dbReference>
<comment type="pathway">
    <text evidence="3">Secondary metabolite biosynthesis.</text>
</comment>
<evidence type="ECO:0000256" key="9">
    <source>
        <dbReference type="ARBA" id="ARBA00023002"/>
    </source>
</evidence>
<evidence type="ECO:0000256" key="4">
    <source>
        <dbReference type="ARBA" id="ARBA00010617"/>
    </source>
</evidence>
<dbReference type="PRINTS" id="PR00463">
    <property type="entry name" value="EP450I"/>
</dbReference>